<proteinExistence type="predicted"/>
<keyword evidence="2" id="KW-1185">Reference proteome</keyword>
<name>E6MDS8_9FIRM</name>
<dbReference type="eggNOG" id="ENOG502ZK62">
    <property type="taxonomic scope" value="Bacteria"/>
</dbReference>
<dbReference type="HOGENOM" id="CLU_2156154_0_0_9"/>
<evidence type="ECO:0000313" key="2">
    <source>
        <dbReference type="Proteomes" id="UP000004754"/>
    </source>
</evidence>
<comment type="caution">
    <text evidence="1">The sequence shown here is derived from an EMBL/GenBank/DDBJ whole genome shotgun (WGS) entry which is preliminary data.</text>
</comment>
<evidence type="ECO:0000313" key="1">
    <source>
        <dbReference type="EMBL" id="EFV02687.1"/>
    </source>
</evidence>
<dbReference type="EMBL" id="AEQN01000005">
    <property type="protein sequence ID" value="EFV02687.1"/>
    <property type="molecule type" value="Genomic_DNA"/>
</dbReference>
<dbReference type="RefSeq" id="WP_006597578.1">
    <property type="nucleotide sequence ID" value="NZ_GL622359.1"/>
</dbReference>
<gene>
    <name evidence="1" type="ORF">HMP0721_0161</name>
</gene>
<organism evidence="1 2">
    <name type="scientific">Pseudoramibacter alactolyticus ATCC 23263</name>
    <dbReference type="NCBI Taxonomy" id="887929"/>
    <lineage>
        <taxon>Bacteria</taxon>
        <taxon>Bacillati</taxon>
        <taxon>Bacillota</taxon>
        <taxon>Clostridia</taxon>
        <taxon>Eubacteriales</taxon>
        <taxon>Eubacteriaceae</taxon>
        <taxon>Pseudoramibacter</taxon>
    </lineage>
</organism>
<dbReference type="STRING" id="887929.HMP0721_0161"/>
<reference evidence="1 2" key="1">
    <citation type="submission" date="2010-12" db="EMBL/GenBank/DDBJ databases">
        <authorList>
            <person name="Muzny D."/>
            <person name="Qin X."/>
            <person name="Deng J."/>
            <person name="Jiang H."/>
            <person name="Liu Y."/>
            <person name="Qu J."/>
            <person name="Song X.-Z."/>
            <person name="Zhang L."/>
            <person name="Thornton R."/>
            <person name="Coyle M."/>
            <person name="Francisco L."/>
            <person name="Jackson L."/>
            <person name="Javaid M."/>
            <person name="Korchina V."/>
            <person name="Kovar C."/>
            <person name="Mata R."/>
            <person name="Mathew T."/>
            <person name="Ngo R."/>
            <person name="Nguyen L."/>
            <person name="Nguyen N."/>
            <person name="Okwuonu G."/>
            <person name="Ongeri F."/>
            <person name="Pham C."/>
            <person name="Simmons D."/>
            <person name="Wilczek-Boney K."/>
            <person name="Hale W."/>
            <person name="Jakkamsetti A."/>
            <person name="Pham P."/>
            <person name="Ruth R."/>
            <person name="San Lucas F."/>
            <person name="Warren J."/>
            <person name="Zhang J."/>
            <person name="Zhao Z."/>
            <person name="Zhou C."/>
            <person name="Zhu D."/>
            <person name="Lee S."/>
            <person name="Bess C."/>
            <person name="Blankenburg K."/>
            <person name="Forbes L."/>
            <person name="Fu Q."/>
            <person name="Gubbala S."/>
            <person name="Hirani K."/>
            <person name="Jayaseelan J.C."/>
            <person name="Lara F."/>
            <person name="Munidasa M."/>
            <person name="Palculict T."/>
            <person name="Patil S."/>
            <person name="Pu L.-L."/>
            <person name="Saada N."/>
            <person name="Tang L."/>
            <person name="Weissenberger G."/>
            <person name="Zhu Y."/>
            <person name="Hemphill L."/>
            <person name="Shang Y."/>
            <person name="Youmans B."/>
            <person name="Ayvaz T."/>
            <person name="Ross M."/>
            <person name="Santibanez J."/>
            <person name="Aqrawi P."/>
            <person name="Gross S."/>
            <person name="Joshi V."/>
            <person name="Fowler G."/>
            <person name="Nazareth L."/>
            <person name="Reid J."/>
            <person name="Worley K."/>
            <person name="Petrosino J."/>
            <person name="Highlander S."/>
            <person name="Gibbs R."/>
        </authorList>
    </citation>
    <scope>NUCLEOTIDE SEQUENCE [LARGE SCALE GENOMIC DNA]</scope>
    <source>
        <strain evidence="1 2">ATCC 23263</strain>
    </source>
</reference>
<dbReference type="Proteomes" id="UP000004754">
    <property type="component" value="Unassembled WGS sequence"/>
</dbReference>
<dbReference type="AlphaFoldDB" id="E6MDS8"/>
<accession>E6MDS8</accession>
<sequence>MFFRQKMTMIYQKKDRDTWRQIRKALKQEGIRSVRAGHYYADPVGINGIGGMVDPRDFGVGHPIDRDVYFIEVRVCDAEAARRAILKHGLVAAVDSDVTRDAPARNRRPSE</sequence>
<protein>
    <submittedName>
        <fullName evidence="1">Uncharacterized protein</fullName>
    </submittedName>
</protein>
<dbReference type="OrthoDB" id="2062163at2"/>